<dbReference type="AlphaFoldDB" id="A0A8J4DUU4"/>
<dbReference type="EMBL" id="BOPF01000052">
    <property type="protein sequence ID" value="GIJ51655.1"/>
    <property type="molecule type" value="Genomic_DNA"/>
</dbReference>
<accession>A0A8J4DUU4</accession>
<dbReference type="Proteomes" id="UP000619260">
    <property type="component" value="Unassembled WGS sequence"/>
</dbReference>
<proteinExistence type="predicted"/>
<protein>
    <submittedName>
        <fullName evidence="1">Uncharacterized protein</fullName>
    </submittedName>
</protein>
<name>A0A8J4DUU4_9ACTN</name>
<comment type="caution">
    <text evidence="1">The sequence shown here is derived from an EMBL/GenBank/DDBJ whole genome shotgun (WGS) entry which is preliminary data.</text>
</comment>
<reference evidence="1" key="1">
    <citation type="submission" date="2021-01" db="EMBL/GenBank/DDBJ databases">
        <title>Whole genome shotgun sequence of Virgisporangium aliadipatigenens NBRC 105644.</title>
        <authorList>
            <person name="Komaki H."/>
            <person name="Tamura T."/>
        </authorList>
    </citation>
    <scope>NUCLEOTIDE SEQUENCE</scope>
    <source>
        <strain evidence="1">NBRC 105644</strain>
    </source>
</reference>
<evidence type="ECO:0000313" key="2">
    <source>
        <dbReference type="Proteomes" id="UP000619260"/>
    </source>
</evidence>
<keyword evidence="2" id="KW-1185">Reference proteome</keyword>
<organism evidence="1 2">
    <name type="scientific">Virgisporangium aliadipatigenens</name>
    <dbReference type="NCBI Taxonomy" id="741659"/>
    <lineage>
        <taxon>Bacteria</taxon>
        <taxon>Bacillati</taxon>
        <taxon>Actinomycetota</taxon>
        <taxon>Actinomycetes</taxon>
        <taxon>Micromonosporales</taxon>
        <taxon>Micromonosporaceae</taxon>
        <taxon>Virgisporangium</taxon>
    </lineage>
</organism>
<evidence type="ECO:0000313" key="1">
    <source>
        <dbReference type="EMBL" id="GIJ51655.1"/>
    </source>
</evidence>
<sequence>MRLALRHLLMRYRTGDERVDREVFARHTIPRSPLGRRDITLLTYMPASAWDPRPEHVGRLNYRICDLCRLGTIFKIHTSEVWKRRGYASWMLDRSRHFAPDFTWITSRQLHDARAFWQHVRTRVSLQYTPRRPCEHIEAALRATKDDWRAASKP</sequence>
<gene>
    <name evidence="1" type="ORF">Val02_85410</name>
</gene>